<dbReference type="Pfam" id="PF06870">
    <property type="entry name" value="RNA_pol_I_A49"/>
    <property type="match status" value="1"/>
</dbReference>
<organism evidence="7 8">
    <name type="scientific">Ceutorhynchus assimilis</name>
    <name type="common">cabbage seed weevil</name>
    <dbReference type="NCBI Taxonomy" id="467358"/>
    <lineage>
        <taxon>Eukaryota</taxon>
        <taxon>Metazoa</taxon>
        <taxon>Ecdysozoa</taxon>
        <taxon>Arthropoda</taxon>
        <taxon>Hexapoda</taxon>
        <taxon>Insecta</taxon>
        <taxon>Pterygota</taxon>
        <taxon>Neoptera</taxon>
        <taxon>Endopterygota</taxon>
        <taxon>Coleoptera</taxon>
        <taxon>Polyphaga</taxon>
        <taxon>Cucujiformia</taxon>
        <taxon>Curculionidae</taxon>
        <taxon>Ceutorhynchinae</taxon>
        <taxon>Ceutorhynchus</taxon>
    </lineage>
</organism>
<keyword evidence="5" id="KW-0539">Nucleus</keyword>
<dbReference type="EMBL" id="OU892287">
    <property type="protein sequence ID" value="CAG9762127.1"/>
    <property type="molecule type" value="Genomic_DNA"/>
</dbReference>
<sequence length="361" mass="40728">MPKIKEVVTEPNRPVLINFQNGKIQPGEETSLDAALFKEKGSNKKLIGVSNGDMLYTGEVADFNSFLVVQTPDSKSLQLIQVDTSVVAPLLENKAPTTATTPVKGHSLAELRKEFGSKKAKRYTEQQERLTTNIENVKQTLEMTVADVTISEIPTTMNGDGDSLYKPKINRDASSKDQVYQLQDLVPQEVLDTLEEKVIEILESDDFKEFELLPTVEKLMLDLRASQPERTVVEKCKILLYVHYLVKFMITPLKNMTKKFISCDCSSEVDKHIKNNYMVNNTRPITMKDKGLCYTIVLLMLAMDHELDLEMISKDIKTGIKKMQEFARNLGFSGSSKNKNSISLKLPVPPPVMPNLKRKKN</sequence>
<reference evidence="7" key="1">
    <citation type="submission" date="2022-01" db="EMBL/GenBank/DDBJ databases">
        <authorList>
            <person name="King R."/>
        </authorList>
    </citation>
    <scope>NUCLEOTIDE SEQUENCE</scope>
</reference>
<keyword evidence="8" id="KW-1185">Reference proteome</keyword>
<protein>
    <recommendedName>
        <fullName evidence="9">DNA-directed RNA polymerase I subunit RPA49</fullName>
    </recommendedName>
</protein>
<evidence type="ECO:0000313" key="7">
    <source>
        <dbReference type="EMBL" id="CAG9762127.1"/>
    </source>
</evidence>
<comment type="subcellular location">
    <subcellularLocation>
        <location evidence="1">Nucleus</location>
        <location evidence="1">Nucleolus</location>
    </subcellularLocation>
</comment>
<accession>A0A9N9MCL6</accession>
<dbReference type="PANTHER" id="PTHR14440">
    <property type="entry name" value="DNA-DIRECTED RNA POLYMERASE I SUBUNIT RPA49"/>
    <property type="match status" value="1"/>
</dbReference>
<evidence type="ECO:0000313" key="8">
    <source>
        <dbReference type="Proteomes" id="UP001152799"/>
    </source>
</evidence>
<dbReference type="GO" id="GO:0005730">
    <property type="term" value="C:nucleolus"/>
    <property type="evidence" value="ECO:0007669"/>
    <property type="project" value="UniProtKB-SubCell"/>
</dbReference>
<dbReference type="InterPro" id="IPR009668">
    <property type="entry name" value="RNA_pol-assoc_fac_A49-like"/>
</dbReference>
<dbReference type="OrthoDB" id="277398at2759"/>
<evidence type="ECO:0000256" key="3">
    <source>
        <dbReference type="ARBA" id="ARBA00022478"/>
    </source>
</evidence>
<evidence type="ECO:0000256" key="5">
    <source>
        <dbReference type="ARBA" id="ARBA00023242"/>
    </source>
</evidence>
<evidence type="ECO:0000256" key="1">
    <source>
        <dbReference type="ARBA" id="ARBA00004604"/>
    </source>
</evidence>
<name>A0A9N9MCL6_9CUCU</name>
<proteinExistence type="inferred from homology"/>
<keyword evidence="4" id="KW-0804">Transcription</keyword>
<evidence type="ECO:0008006" key="9">
    <source>
        <dbReference type="Google" id="ProtNLM"/>
    </source>
</evidence>
<dbReference type="GO" id="GO:0003677">
    <property type="term" value="F:DNA binding"/>
    <property type="evidence" value="ECO:0007669"/>
    <property type="project" value="InterPro"/>
</dbReference>
<gene>
    <name evidence="7" type="ORF">CEUTPL_LOCUS2811</name>
</gene>
<dbReference type="GO" id="GO:0000428">
    <property type="term" value="C:DNA-directed RNA polymerase complex"/>
    <property type="evidence" value="ECO:0007669"/>
    <property type="project" value="UniProtKB-KW"/>
</dbReference>
<evidence type="ECO:0000256" key="2">
    <source>
        <dbReference type="ARBA" id="ARBA00009430"/>
    </source>
</evidence>
<feature type="region of interest" description="Disordered" evidence="6">
    <location>
        <begin position="331"/>
        <end position="361"/>
    </location>
</feature>
<dbReference type="AlphaFoldDB" id="A0A9N9MCL6"/>
<evidence type="ECO:0000256" key="4">
    <source>
        <dbReference type="ARBA" id="ARBA00023163"/>
    </source>
</evidence>
<comment type="similarity">
    <text evidence="2">Belongs to the eukaryotic RPA49/POLR1E RNA polymerase subunit family.</text>
</comment>
<dbReference type="Proteomes" id="UP001152799">
    <property type="component" value="Chromosome 11"/>
</dbReference>
<dbReference type="GO" id="GO:0006351">
    <property type="term" value="P:DNA-templated transcription"/>
    <property type="evidence" value="ECO:0007669"/>
    <property type="project" value="InterPro"/>
</dbReference>
<feature type="compositionally biased region" description="Low complexity" evidence="6">
    <location>
        <begin position="331"/>
        <end position="346"/>
    </location>
</feature>
<evidence type="ECO:0000256" key="6">
    <source>
        <dbReference type="SAM" id="MobiDB-lite"/>
    </source>
</evidence>
<keyword evidence="3" id="KW-0240">DNA-directed RNA polymerase</keyword>